<evidence type="ECO:0008006" key="3">
    <source>
        <dbReference type="Google" id="ProtNLM"/>
    </source>
</evidence>
<keyword evidence="2" id="KW-1185">Reference proteome</keyword>
<dbReference type="Proteomes" id="UP000789423">
    <property type="component" value="Unassembled WGS sequence"/>
</dbReference>
<sequence length="325" mass="38331">MKQKLYSYCLQGNVNKAYEYLQSIDNNIGLEKLKKKYYNRFFVEKPVFQYKTKDAWIRSVIRVYYEYFISVLTNRKNKKEAESILAEHLIKLLPGFETTNDIDSIEEILAKEFKSRGFYFLGGITPPYRGPYIWRKEEKAEYEIILPDKSKKVVVYFMSDFIMQSWLHFATFGGRATGGWASKNALYCVKERYEKVLNKPDFLYSYLAHEAQHLADYEDFPCLLPVDLEYRAKLVELIYHPLNNKVLMKKFLSDADNNRENPHPYSSYVICSNLSKEIHSVDYVTDPEKWREIDSKILSNVAKELFQKHTNLLTNQGKENVESVI</sequence>
<reference evidence="1 2" key="1">
    <citation type="submission" date="2021-10" db="EMBL/GenBank/DDBJ databases">
        <authorList>
            <person name="Criscuolo A."/>
        </authorList>
    </citation>
    <scope>NUCLEOTIDE SEQUENCE [LARGE SCALE GENOMIC DNA]</scope>
    <source>
        <strain evidence="2">CIP 111899</strain>
    </source>
</reference>
<dbReference type="RefSeq" id="WP_230575442.1">
    <property type="nucleotide sequence ID" value="NZ_CAKJTI010000012.1"/>
</dbReference>
<comment type="caution">
    <text evidence="1">The sequence shown here is derived from an EMBL/GenBank/DDBJ whole genome shotgun (WGS) entry which is preliminary data.</text>
</comment>
<protein>
    <recommendedName>
        <fullName evidence="3">DUF2268 domain-containing protein</fullName>
    </recommendedName>
</protein>
<dbReference type="EMBL" id="CAKJTI010000012">
    <property type="protein sequence ID" value="CAG9613359.1"/>
    <property type="molecule type" value="Genomic_DNA"/>
</dbReference>
<organism evidence="1 2">
    <name type="scientific">Bacillus rhizoplanae</name>
    <dbReference type="NCBI Taxonomy" id="2880966"/>
    <lineage>
        <taxon>Bacteria</taxon>
        <taxon>Bacillati</taxon>
        <taxon>Bacillota</taxon>
        <taxon>Bacilli</taxon>
        <taxon>Bacillales</taxon>
        <taxon>Bacillaceae</taxon>
        <taxon>Bacillus</taxon>
    </lineage>
</organism>
<evidence type="ECO:0000313" key="1">
    <source>
        <dbReference type="EMBL" id="CAG9613359.1"/>
    </source>
</evidence>
<gene>
    <name evidence="1" type="ORF">BACCIP111899_02574</name>
</gene>
<evidence type="ECO:0000313" key="2">
    <source>
        <dbReference type="Proteomes" id="UP000789423"/>
    </source>
</evidence>
<accession>A0ABN7ZZ88</accession>
<name>A0ABN7ZZ88_9BACI</name>
<proteinExistence type="predicted"/>